<dbReference type="GO" id="GO:0017056">
    <property type="term" value="F:structural constituent of nuclear pore"/>
    <property type="evidence" value="ECO:0007669"/>
    <property type="project" value="TreeGrafter"/>
</dbReference>
<accession>B4J5I7</accession>
<evidence type="ECO:0000256" key="7">
    <source>
        <dbReference type="ARBA" id="ARBA00023132"/>
    </source>
</evidence>
<evidence type="ECO:0000256" key="1">
    <source>
        <dbReference type="ARBA" id="ARBA00004567"/>
    </source>
</evidence>
<dbReference type="KEGG" id="dgr:6561178"/>
<evidence type="ECO:0000313" key="11">
    <source>
        <dbReference type="Proteomes" id="UP000001070"/>
    </source>
</evidence>
<evidence type="ECO:0000256" key="4">
    <source>
        <dbReference type="ARBA" id="ARBA00022816"/>
    </source>
</evidence>
<dbReference type="InterPro" id="IPR011502">
    <property type="entry name" value="Nucleoporin_Nup85"/>
</dbReference>
<dbReference type="OrthoDB" id="17644at2759"/>
<dbReference type="SMR" id="B4J5I7"/>
<evidence type="ECO:0000256" key="8">
    <source>
        <dbReference type="ARBA" id="ARBA00023242"/>
    </source>
</evidence>
<keyword evidence="9" id="KW-0472">Membrane</keyword>
<evidence type="ECO:0000313" key="10">
    <source>
        <dbReference type="EMBL" id="EDW00750.1"/>
    </source>
</evidence>
<dbReference type="GO" id="GO:0031080">
    <property type="term" value="C:nuclear pore outer ring"/>
    <property type="evidence" value="ECO:0007669"/>
    <property type="project" value="TreeGrafter"/>
</dbReference>
<sequence>MSEEAVPIFEISDSLATRCGNTLTATFVPGSTKIALSVYRPIKWSSRDTPSDTAGEDPVVISIAQESTLYKEPLLRSLLSETNGTFVTLQTLVQEAKGTKKSAEYLQISRAYRSIIRFCLEKLDHGKKTPEVQEDEWRLEHCTKATKTFYAIECMWHLFEILYLQQQQTSQVIVHHLLEWVRFHYPNTEDQATDLLLMAEEASECDSYWLTLRRLIMLGQLEVPRAILLQNRKFNQAAFQAAEQVLKTMPVYQDGYALHKFNSQWEYWHVDLDRKLAAQTFAAEPQLELIMQLVAGSNKHWDAELVNSQDWYEFLPGYLLYTKPTCKPFELRIATTHWLNRWSVLRPEWQMKQLSRMVLQLMQHDIKLFIYDAQKLNDSHWFSTHLIDLIYHTGQFKSYFDQQNVDLAALRHSMVFEYGSFLMASRNHWQLAIDYLDFCSHEGAAAIELLLPRIPLRSERQAFKVLELAKQRGLVTVEQDICKVLSKRAHSDQRYGSALEWAIRSKDVLLVTSLADFILKNYSHTGVIFSPDVLRSIGPRMFISPRLVFLCKYFEFYELYRQRDFVSAAEPLINLLASKITPAYFWPSLLIDAMPLLNSEEPKLFINETLAILQHLEMELVPLIERNKLNTAKFDNQTSKTIFKDYRVENVEEFVELMRLSCARNMVRATIIENRGPPT</sequence>
<dbReference type="InParanoid" id="B4J5I7"/>
<comment type="subcellular location">
    <subcellularLocation>
        <location evidence="1 9">Nucleus</location>
        <location evidence="1 9">Nuclear pore complex</location>
    </subcellularLocation>
</comment>
<dbReference type="Proteomes" id="UP000001070">
    <property type="component" value="Unassembled WGS sequence"/>
</dbReference>
<reference evidence="10 11" key="1">
    <citation type="journal article" date="2007" name="Nature">
        <title>Evolution of genes and genomes on the Drosophila phylogeny.</title>
        <authorList>
            <consortium name="Drosophila 12 Genomes Consortium"/>
            <person name="Clark A.G."/>
            <person name="Eisen M.B."/>
            <person name="Smith D.R."/>
            <person name="Bergman C.M."/>
            <person name="Oliver B."/>
            <person name="Markow T.A."/>
            <person name="Kaufman T.C."/>
            <person name="Kellis M."/>
            <person name="Gelbart W."/>
            <person name="Iyer V.N."/>
            <person name="Pollard D.A."/>
            <person name="Sackton T.B."/>
            <person name="Larracuente A.M."/>
            <person name="Singh N.D."/>
            <person name="Abad J.P."/>
            <person name="Abt D.N."/>
            <person name="Adryan B."/>
            <person name="Aguade M."/>
            <person name="Akashi H."/>
            <person name="Anderson W.W."/>
            <person name="Aquadro C.F."/>
            <person name="Ardell D.H."/>
            <person name="Arguello R."/>
            <person name="Artieri C.G."/>
            <person name="Barbash D.A."/>
            <person name="Barker D."/>
            <person name="Barsanti P."/>
            <person name="Batterham P."/>
            <person name="Batzoglou S."/>
            <person name="Begun D."/>
            <person name="Bhutkar A."/>
            <person name="Blanco E."/>
            <person name="Bosak S.A."/>
            <person name="Bradley R.K."/>
            <person name="Brand A.D."/>
            <person name="Brent M.R."/>
            <person name="Brooks A.N."/>
            <person name="Brown R.H."/>
            <person name="Butlin R.K."/>
            <person name="Caggese C."/>
            <person name="Calvi B.R."/>
            <person name="Bernardo de Carvalho A."/>
            <person name="Caspi A."/>
            <person name="Castrezana S."/>
            <person name="Celniker S.E."/>
            <person name="Chang J.L."/>
            <person name="Chapple C."/>
            <person name="Chatterji S."/>
            <person name="Chinwalla A."/>
            <person name="Civetta A."/>
            <person name="Clifton S.W."/>
            <person name="Comeron J.M."/>
            <person name="Costello J.C."/>
            <person name="Coyne J.A."/>
            <person name="Daub J."/>
            <person name="David R.G."/>
            <person name="Delcher A.L."/>
            <person name="Delehaunty K."/>
            <person name="Do C.B."/>
            <person name="Ebling H."/>
            <person name="Edwards K."/>
            <person name="Eickbush T."/>
            <person name="Evans J.D."/>
            <person name="Filipski A."/>
            <person name="Findeiss S."/>
            <person name="Freyhult E."/>
            <person name="Fulton L."/>
            <person name="Fulton R."/>
            <person name="Garcia A.C."/>
            <person name="Gardiner A."/>
            <person name="Garfield D.A."/>
            <person name="Garvin B.E."/>
            <person name="Gibson G."/>
            <person name="Gilbert D."/>
            <person name="Gnerre S."/>
            <person name="Godfrey J."/>
            <person name="Good R."/>
            <person name="Gotea V."/>
            <person name="Gravely B."/>
            <person name="Greenberg A.J."/>
            <person name="Griffiths-Jones S."/>
            <person name="Gross S."/>
            <person name="Guigo R."/>
            <person name="Gustafson E.A."/>
            <person name="Haerty W."/>
            <person name="Hahn M.W."/>
            <person name="Halligan D.L."/>
            <person name="Halpern A.L."/>
            <person name="Halter G.M."/>
            <person name="Han M.V."/>
            <person name="Heger A."/>
            <person name="Hillier L."/>
            <person name="Hinrichs A.S."/>
            <person name="Holmes I."/>
            <person name="Hoskins R.A."/>
            <person name="Hubisz M.J."/>
            <person name="Hultmark D."/>
            <person name="Huntley M.A."/>
            <person name="Jaffe D.B."/>
            <person name="Jagadeeshan S."/>
            <person name="Jeck W.R."/>
            <person name="Johnson J."/>
            <person name="Jones C.D."/>
            <person name="Jordan W.C."/>
            <person name="Karpen G.H."/>
            <person name="Kataoka E."/>
            <person name="Keightley P.D."/>
            <person name="Kheradpour P."/>
            <person name="Kirkness E.F."/>
            <person name="Koerich L.B."/>
            <person name="Kristiansen K."/>
            <person name="Kudrna D."/>
            <person name="Kulathinal R.J."/>
            <person name="Kumar S."/>
            <person name="Kwok R."/>
            <person name="Lander E."/>
            <person name="Langley C.H."/>
            <person name="Lapoint R."/>
            <person name="Lazzaro B.P."/>
            <person name="Lee S.J."/>
            <person name="Levesque L."/>
            <person name="Li R."/>
            <person name="Lin C.F."/>
            <person name="Lin M.F."/>
            <person name="Lindblad-Toh K."/>
            <person name="Llopart A."/>
            <person name="Long M."/>
            <person name="Low L."/>
            <person name="Lozovsky E."/>
            <person name="Lu J."/>
            <person name="Luo M."/>
            <person name="Machado C.A."/>
            <person name="Makalowski W."/>
            <person name="Marzo M."/>
            <person name="Matsuda M."/>
            <person name="Matzkin L."/>
            <person name="McAllister B."/>
            <person name="McBride C.S."/>
            <person name="McKernan B."/>
            <person name="McKernan K."/>
            <person name="Mendez-Lago M."/>
            <person name="Minx P."/>
            <person name="Mollenhauer M.U."/>
            <person name="Montooth K."/>
            <person name="Mount S.M."/>
            <person name="Mu X."/>
            <person name="Myers E."/>
            <person name="Negre B."/>
            <person name="Newfeld S."/>
            <person name="Nielsen R."/>
            <person name="Noor M.A."/>
            <person name="O'Grady P."/>
            <person name="Pachter L."/>
            <person name="Papaceit M."/>
            <person name="Parisi M.J."/>
            <person name="Parisi M."/>
            <person name="Parts L."/>
            <person name="Pedersen J.S."/>
            <person name="Pesole G."/>
            <person name="Phillippy A.M."/>
            <person name="Ponting C.P."/>
            <person name="Pop M."/>
            <person name="Porcelli D."/>
            <person name="Powell J.R."/>
            <person name="Prohaska S."/>
            <person name="Pruitt K."/>
            <person name="Puig M."/>
            <person name="Quesneville H."/>
            <person name="Ram K.R."/>
            <person name="Rand D."/>
            <person name="Rasmussen M.D."/>
            <person name="Reed L.K."/>
            <person name="Reenan R."/>
            <person name="Reily A."/>
            <person name="Remington K.A."/>
            <person name="Rieger T.T."/>
            <person name="Ritchie M.G."/>
            <person name="Robin C."/>
            <person name="Rogers Y.H."/>
            <person name="Rohde C."/>
            <person name="Rozas J."/>
            <person name="Rubenfield M.J."/>
            <person name="Ruiz A."/>
            <person name="Russo S."/>
            <person name="Salzberg S.L."/>
            <person name="Sanchez-Gracia A."/>
            <person name="Saranga D.J."/>
            <person name="Sato H."/>
            <person name="Schaeffer S.W."/>
            <person name="Schatz M.C."/>
            <person name="Schlenke T."/>
            <person name="Schwartz R."/>
            <person name="Segarra C."/>
            <person name="Singh R.S."/>
            <person name="Sirot L."/>
            <person name="Sirota M."/>
            <person name="Sisneros N.B."/>
            <person name="Smith C.D."/>
            <person name="Smith T.F."/>
            <person name="Spieth J."/>
            <person name="Stage D.E."/>
            <person name="Stark A."/>
            <person name="Stephan W."/>
            <person name="Strausberg R.L."/>
            <person name="Strempel S."/>
            <person name="Sturgill D."/>
            <person name="Sutton G."/>
            <person name="Sutton G.G."/>
            <person name="Tao W."/>
            <person name="Teichmann S."/>
            <person name="Tobari Y.N."/>
            <person name="Tomimura Y."/>
            <person name="Tsolas J.M."/>
            <person name="Valente V.L."/>
            <person name="Venter E."/>
            <person name="Venter J.C."/>
            <person name="Vicario S."/>
            <person name="Vieira F.G."/>
            <person name="Vilella A.J."/>
            <person name="Villasante A."/>
            <person name="Walenz B."/>
            <person name="Wang J."/>
            <person name="Wasserman M."/>
            <person name="Watts T."/>
            <person name="Wilson D."/>
            <person name="Wilson R.K."/>
            <person name="Wing R.A."/>
            <person name="Wolfner M.F."/>
            <person name="Wong A."/>
            <person name="Wong G.K."/>
            <person name="Wu C.I."/>
            <person name="Wu G."/>
            <person name="Yamamoto D."/>
            <person name="Yang H.P."/>
            <person name="Yang S.P."/>
            <person name="Yorke J.A."/>
            <person name="Yoshida K."/>
            <person name="Zdobnov E."/>
            <person name="Zhang P."/>
            <person name="Zhang Y."/>
            <person name="Zimin A.V."/>
            <person name="Baldwin J."/>
            <person name="Abdouelleil A."/>
            <person name="Abdulkadir J."/>
            <person name="Abebe A."/>
            <person name="Abera B."/>
            <person name="Abreu J."/>
            <person name="Acer S.C."/>
            <person name="Aftuck L."/>
            <person name="Alexander A."/>
            <person name="An P."/>
            <person name="Anderson E."/>
            <person name="Anderson S."/>
            <person name="Arachi H."/>
            <person name="Azer M."/>
            <person name="Bachantsang P."/>
            <person name="Barry A."/>
            <person name="Bayul T."/>
            <person name="Berlin A."/>
            <person name="Bessette D."/>
            <person name="Bloom T."/>
            <person name="Blye J."/>
            <person name="Boguslavskiy L."/>
            <person name="Bonnet C."/>
            <person name="Boukhgalter B."/>
            <person name="Bourzgui I."/>
            <person name="Brown A."/>
            <person name="Cahill P."/>
            <person name="Channer S."/>
            <person name="Cheshatsang Y."/>
            <person name="Chuda L."/>
            <person name="Citroen M."/>
            <person name="Collymore A."/>
            <person name="Cooke P."/>
            <person name="Costello M."/>
            <person name="D'Aco K."/>
            <person name="Daza R."/>
            <person name="De Haan G."/>
            <person name="DeGray S."/>
            <person name="DeMaso C."/>
            <person name="Dhargay N."/>
            <person name="Dooley K."/>
            <person name="Dooley E."/>
            <person name="Doricent M."/>
            <person name="Dorje P."/>
            <person name="Dorjee K."/>
            <person name="Dupes A."/>
            <person name="Elong R."/>
            <person name="Falk J."/>
            <person name="Farina A."/>
            <person name="Faro S."/>
            <person name="Ferguson D."/>
            <person name="Fisher S."/>
            <person name="Foley C.D."/>
            <person name="Franke A."/>
            <person name="Friedrich D."/>
            <person name="Gadbois L."/>
            <person name="Gearin G."/>
            <person name="Gearin C.R."/>
            <person name="Giannoukos G."/>
            <person name="Goode T."/>
            <person name="Graham J."/>
            <person name="Grandbois E."/>
            <person name="Grewal S."/>
            <person name="Gyaltsen K."/>
            <person name="Hafez N."/>
            <person name="Hagos B."/>
            <person name="Hall J."/>
            <person name="Henson C."/>
            <person name="Hollinger A."/>
            <person name="Honan T."/>
            <person name="Huard M.D."/>
            <person name="Hughes L."/>
            <person name="Hurhula B."/>
            <person name="Husby M.E."/>
            <person name="Kamat A."/>
            <person name="Kanga B."/>
            <person name="Kashin S."/>
            <person name="Khazanovich D."/>
            <person name="Kisner P."/>
            <person name="Lance K."/>
            <person name="Lara M."/>
            <person name="Lee W."/>
            <person name="Lennon N."/>
            <person name="Letendre F."/>
            <person name="LeVine R."/>
            <person name="Lipovsky A."/>
            <person name="Liu X."/>
            <person name="Liu J."/>
            <person name="Liu S."/>
            <person name="Lokyitsang T."/>
            <person name="Lokyitsang Y."/>
            <person name="Lubonja R."/>
            <person name="Lui A."/>
            <person name="MacDonald P."/>
            <person name="Magnisalis V."/>
            <person name="Maru K."/>
            <person name="Matthews C."/>
            <person name="McCusker W."/>
            <person name="McDonough S."/>
            <person name="Mehta T."/>
            <person name="Meldrim J."/>
            <person name="Meneus L."/>
            <person name="Mihai O."/>
            <person name="Mihalev A."/>
            <person name="Mihova T."/>
            <person name="Mittelman R."/>
            <person name="Mlenga V."/>
            <person name="Montmayeur A."/>
            <person name="Mulrain L."/>
            <person name="Navidi A."/>
            <person name="Naylor J."/>
            <person name="Negash T."/>
            <person name="Nguyen T."/>
            <person name="Nguyen N."/>
            <person name="Nicol R."/>
            <person name="Norbu C."/>
            <person name="Norbu N."/>
            <person name="Novod N."/>
            <person name="O'Neill B."/>
            <person name="Osman S."/>
            <person name="Markiewicz E."/>
            <person name="Oyono O.L."/>
            <person name="Patti C."/>
            <person name="Phunkhang P."/>
            <person name="Pierre F."/>
            <person name="Priest M."/>
            <person name="Raghuraman S."/>
            <person name="Rege F."/>
            <person name="Reyes R."/>
            <person name="Rise C."/>
            <person name="Rogov P."/>
            <person name="Ross K."/>
            <person name="Ryan E."/>
            <person name="Settipalli S."/>
            <person name="Shea T."/>
            <person name="Sherpa N."/>
            <person name="Shi L."/>
            <person name="Shih D."/>
            <person name="Sparrow T."/>
            <person name="Spaulding J."/>
            <person name="Stalker J."/>
            <person name="Stange-Thomann N."/>
            <person name="Stavropoulos S."/>
            <person name="Stone C."/>
            <person name="Strader C."/>
            <person name="Tesfaye S."/>
            <person name="Thomson T."/>
            <person name="Thoulutsang Y."/>
            <person name="Thoulutsang D."/>
            <person name="Topham K."/>
            <person name="Topping I."/>
            <person name="Tsamla T."/>
            <person name="Vassiliev H."/>
            <person name="Vo A."/>
            <person name="Wangchuk T."/>
            <person name="Wangdi T."/>
            <person name="Weiand M."/>
            <person name="Wilkinson J."/>
            <person name="Wilson A."/>
            <person name="Yadav S."/>
            <person name="Young G."/>
            <person name="Yu Q."/>
            <person name="Zembek L."/>
            <person name="Zhong D."/>
            <person name="Zimmer A."/>
            <person name="Zwirko Z."/>
            <person name="Jaffe D.B."/>
            <person name="Alvarez P."/>
            <person name="Brockman W."/>
            <person name="Butler J."/>
            <person name="Chin C."/>
            <person name="Gnerre S."/>
            <person name="Grabherr M."/>
            <person name="Kleber M."/>
            <person name="Mauceli E."/>
            <person name="MacCallum I."/>
        </authorList>
    </citation>
    <scope>NUCLEOTIDE SEQUENCE [LARGE SCALE GENOMIC DNA]</scope>
    <source>
        <strain evidence="11">Tucson 15287-2541.00</strain>
    </source>
</reference>
<dbReference type="PANTHER" id="PTHR13373:SF21">
    <property type="entry name" value="NUCLEAR PORE COMPLEX PROTEIN NUP85"/>
    <property type="match status" value="1"/>
</dbReference>
<dbReference type="GO" id="GO:0006406">
    <property type="term" value="P:mRNA export from nucleus"/>
    <property type="evidence" value="ECO:0007669"/>
    <property type="project" value="TreeGrafter"/>
</dbReference>
<keyword evidence="11" id="KW-1185">Reference proteome</keyword>
<evidence type="ECO:0000256" key="9">
    <source>
        <dbReference type="RuleBase" id="RU365073"/>
    </source>
</evidence>
<evidence type="ECO:0000256" key="5">
    <source>
        <dbReference type="ARBA" id="ARBA00022927"/>
    </source>
</evidence>
<dbReference type="PANTHER" id="PTHR13373">
    <property type="entry name" value="FROUNT PROTEIN-RELATED"/>
    <property type="match status" value="1"/>
</dbReference>
<dbReference type="AlphaFoldDB" id="B4J5I7"/>
<comment type="function">
    <text evidence="9">Functions as a component of the nuclear pore complex (NPC).</text>
</comment>
<keyword evidence="6 9" id="KW-0811">Translocation</keyword>
<comment type="similarity">
    <text evidence="2 9">Belongs to the nucleoporin Nup85 family.</text>
</comment>
<evidence type="ECO:0000256" key="2">
    <source>
        <dbReference type="ARBA" id="ARBA00005573"/>
    </source>
</evidence>
<dbReference type="eggNOG" id="KOG2271">
    <property type="taxonomic scope" value="Eukaryota"/>
</dbReference>
<keyword evidence="3 9" id="KW-0813">Transport</keyword>
<dbReference type="HOGENOM" id="CLU_027342_0_0_1"/>
<keyword evidence="8 9" id="KW-0539">Nucleus</keyword>
<dbReference type="GO" id="GO:0031965">
    <property type="term" value="C:nuclear membrane"/>
    <property type="evidence" value="ECO:0007669"/>
    <property type="project" value="UniProtKB-UniRule"/>
</dbReference>
<dbReference type="FunCoup" id="B4J5I7">
    <property type="interactions" value="2198"/>
</dbReference>
<keyword evidence="4 9" id="KW-0509">mRNA transport</keyword>
<keyword evidence="7 9" id="KW-0906">Nuclear pore complex</keyword>
<keyword evidence="5 9" id="KW-0653">Protein transport</keyword>
<evidence type="ECO:0000256" key="6">
    <source>
        <dbReference type="ARBA" id="ARBA00023010"/>
    </source>
</evidence>
<gene>
    <name evidence="10" type="primary">Dgri\GH20846</name>
    <name evidence="10" type="ORF">Dgri_GH20846</name>
</gene>
<comment type="subunit">
    <text evidence="9">Component of the nuclear pore complex (NPC).</text>
</comment>
<dbReference type="PhylomeDB" id="B4J5I7"/>
<dbReference type="GO" id="GO:0006606">
    <property type="term" value="P:protein import into nucleus"/>
    <property type="evidence" value="ECO:0007669"/>
    <property type="project" value="EnsemblMetazoa"/>
</dbReference>
<dbReference type="STRING" id="7222.B4J5I7"/>
<dbReference type="Pfam" id="PF07575">
    <property type="entry name" value="Nucleopor_Nup85"/>
    <property type="match status" value="1"/>
</dbReference>
<dbReference type="EMBL" id="CH916367">
    <property type="protein sequence ID" value="EDW00750.1"/>
    <property type="molecule type" value="Genomic_DNA"/>
</dbReference>
<evidence type="ECO:0000256" key="3">
    <source>
        <dbReference type="ARBA" id="ARBA00022448"/>
    </source>
</evidence>
<organism evidence="11">
    <name type="scientific">Drosophila grimshawi</name>
    <name type="common">Hawaiian fruit fly</name>
    <name type="synonym">Idiomyia grimshawi</name>
    <dbReference type="NCBI Taxonomy" id="7222"/>
    <lineage>
        <taxon>Eukaryota</taxon>
        <taxon>Metazoa</taxon>
        <taxon>Ecdysozoa</taxon>
        <taxon>Arthropoda</taxon>
        <taxon>Hexapoda</taxon>
        <taxon>Insecta</taxon>
        <taxon>Pterygota</taxon>
        <taxon>Neoptera</taxon>
        <taxon>Endopterygota</taxon>
        <taxon>Diptera</taxon>
        <taxon>Brachycera</taxon>
        <taxon>Muscomorpha</taxon>
        <taxon>Ephydroidea</taxon>
        <taxon>Drosophilidae</taxon>
        <taxon>Drosophila</taxon>
        <taxon>Hawaiian Drosophila</taxon>
    </lineage>
</organism>
<dbReference type="OMA" id="ELMEWLN"/>
<name>B4J5I7_DROGR</name>
<dbReference type="GO" id="GO:0045893">
    <property type="term" value="P:positive regulation of DNA-templated transcription"/>
    <property type="evidence" value="ECO:0007669"/>
    <property type="project" value="TreeGrafter"/>
</dbReference>
<proteinExistence type="inferred from homology"/>
<protein>
    <recommendedName>
        <fullName evidence="9">Nuclear pore complex protein Nup75</fullName>
    </recommendedName>
    <alternativeName>
        <fullName evidence="9">Nucleoporin Nup85</fullName>
    </alternativeName>
</protein>